<dbReference type="Proteomes" id="UP000644441">
    <property type="component" value="Unassembled WGS sequence"/>
</dbReference>
<protein>
    <submittedName>
        <fullName evidence="2">Uncharacterized protein</fullName>
    </submittedName>
</protein>
<evidence type="ECO:0000313" key="2">
    <source>
        <dbReference type="EMBL" id="MBF5054413.1"/>
    </source>
</evidence>
<gene>
    <name evidence="2" type="ORF">ISO4_03015</name>
</gene>
<feature type="region of interest" description="Disordered" evidence="1">
    <location>
        <begin position="23"/>
        <end position="42"/>
    </location>
</feature>
<name>A0ABS0AK05_9GAMM</name>
<evidence type="ECO:0000313" key="3">
    <source>
        <dbReference type="Proteomes" id="UP000644441"/>
    </source>
</evidence>
<evidence type="ECO:0000256" key="1">
    <source>
        <dbReference type="SAM" id="MobiDB-lite"/>
    </source>
</evidence>
<keyword evidence="3" id="KW-1185">Reference proteome</keyword>
<reference evidence="2 3" key="1">
    <citation type="submission" date="2012-09" db="EMBL/GenBank/DDBJ databases">
        <title>Genome Sequence of alkane-degrading Bacterium Alcanivorax venustensis ISO4.</title>
        <authorList>
            <person name="Lai Q."/>
            <person name="Shao Z."/>
        </authorList>
    </citation>
    <scope>NUCLEOTIDE SEQUENCE [LARGE SCALE GENOMIC DNA]</scope>
    <source>
        <strain evidence="2 3">ISO4</strain>
    </source>
</reference>
<organism evidence="2 3">
    <name type="scientific">Alloalcanivorax venustensis ISO4</name>
    <dbReference type="NCBI Taxonomy" id="1177184"/>
    <lineage>
        <taxon>Bacteria</taxon>
        <taxon>Pseudomonadati</taxon>
        <taxon>Pseudomonadota</taxon>
        <taxon>Gammaproteobacteria</taxon>
        <taxon>Oceanospirillales</taxon>
        <taxon>Alcanivoracaceae</taxon>
        <taxon>Alloalcanivorax</taxon>
    </lineage>
</organism>
<proteinExistence type="predicted"/>
<comment type="caution">
    <text evidence="2">The sequence shown here is derived from an EMBL/GenBank/DDBJ whole genome shotgun (WGS) entry which is preliminary data.</text>
</comment>
<dbReference type="EMBL" id="ARXR01000043">
    <property type="protein sequence ID" value="MBF5054413.1"/>
    <property type="molecule type" value="Genomic_DNA"/>
</dbReference>
<accession>A0ABS0AK05</accession>
<sequence>MSSRQQAALSVAAANSAVQVAQAGTGGVPDTGERALSGPTPRAVIPEAEQLDCTTLENGEGSIYAYSDASGSQPDTRIHYNGSEVDTTGALDTVMKADPRFSGSLASSGGSFAGTQTRADCEGEVSGRPFLLKGATDTLIYEGVDGDSDNVVAFNRMGGLADDSLDPATPPDLSTLNRSDTGTRAIDMRGVIRSCTGCNGDLSAFTGNELDAAVAMFVRMNPPLEGDGMLRIGESESSPFSLVSRAGQPASDQIETELSGRLASTLGDPECHFDVTYETRQPLVQQQGYNAAAGLIAGELAVTVASSGRSHTVTASNGDILVDGEPEDVTDLANDCSFGRSEG</sequence>